<dbReference type="EMBL" id="CAJVPU010057703">
    <property type="protein sequence ID" value="CAG8772478.1"/>
    <property type="molecule type" value="Genomic_DNA"/>
</dbReference>
<accession>A0ACA9R0W3</accession>
<reference evidence="1" key="1">
    <citation type="submission" date="2021-06" db="EMBL/GenBank/DDBJ databases">
        <authorList>
            <person name="Kallberg Y."/>
            <person name="Tangrot J."/>
            <person name="Rosling A."/>
        </authorList>
    </citation>
    <scope>NUCLEOTIDE SEQUENCE</scope>
    <source>
        <strain evidence="1">IL203A</strain>
    </source>
</reference>
<evidence type="ECO:0000313" key="1">
    <source>
        <dbReference type="EMBL" id="CAG8772478.1"/>
    </source>
</evidence>
<dbReference type="Proteomes" id="UP000789702">
    <property type="component" value="Unassembled WGS sequence"/>
</dbReference>
<sequence length="68" mass="8043">YICVNWNSIVKYLNDTPETVKIKGKLFVPFLAKYIFMISHKPAKEAFNFGQRNMDDEASSQHDWKQFN</sequence>
<proteinExistence type="predicted"/>
<evidence type="ECO:0000313" key="2">
    <source>
        <dbReference type="Proteomes" id="UP000789702"/>
    </source>
</evidence>
<feature type="non-terminal residue" evidence="1">
    <location>
        <position position="1"/>
    </location>
</feature>
<keyword evidence="2" id="KW-1185">Reference proteome</keyword>
<protein>
    <submittedName>
        <fullName evidence="1">6386_t:CDS:1</fullName>
    </submittedName>
</protein>
<gene>
    <name evidence="1" type="ORF">DHETER_LOCUS15918</name>
</gene>
<comment type="caution">
    <text evidence="1">The sequence shown here is derived from an EMBL/GenBank/DDBJ whole genome shotgun (WGS) entry which is preliminary data.</text>
</comment>
<organism evidence="1 2">
    <name type="scientific">Dentiscutata heterogama</name>
    <dbReference type="NCBI Taxonomy" id="1316150"/>
    <lineage>
        <taxon>Eukaryota</taxon>
        <taxon>Fungi</taxon>
        <taxon>Fungi incertae sedis</taxon>
        <taxon>Mucoromycota</taxon>
        <taxon>Glomeromycotina</taxon>
        <taxon>Glomeromycetes</taxon>
        <taxon>Diversisporales</taxon>
        <taxon>Gigasporaceae</taxon>
        <taxon>Dentiscutata</taxon>
    </lineage>
</organism>
<name>A0ACA9R0W3_9GLOM</name>